<dbReference type="AlphaFoldDB" id="A0A1B1YR09"/>
<dbReference type="Proteomes" id="UP000092952">
    <property type="component" value="Chromosome"/>
</dbReference>
<accession>A0A1B1YR09</accession>
<reference evidence="2" key="1">
    <citation type="submission" date="2016-03" db="EMBL/GenBank/DDBJ databases">
        <title>Complete genome sequence of Solimmundus cernigliae, representing a novel lineage of polycyclic aromatic hydrocarbon degraders within the Gammaproteobacteria.</title>
        <authorList>
            <person name="Singleton D.R."/>
            <person name="Dickey A.N."/>
            <person name="Scholl E.H."/>
            <person name="Wright F.A."/>
            <person name="Aitken M.D."/>
        </authorList>
    </citation>
    <scope>NUCLEOTIDE SEQUENCE [LARGE SCALE GENOMIC DNA]</scope>
    <source>
        <strain evidence="2">TR3.2</strain>
    </source>
</reference>
<dbReference type="EMBL" id="CP014671">
    <property type="protein sequence ID" value="ANX03189.1"/>
    <property type="molecule type" value="Genomic_DNA"/>
</dbReference>
<name>A0A1B1YR09_9GAMM</name>
<dbReference type="KEGG" id="gbi:PG2T_02615"/>
<gene>
    <name evidence="1" type="ORF">PG2T_02615</name>
</gene>
<proteinExistence type="predicted"/>
<evidence type="ECO:0000313" key="2">
    <source>
        <dbReference type="Proteomes" id="UP000092952"/>
    </source>
</evidence>
<sequence>MPRKARWLALCREKCNRFFVEGYEDFPTEPVSFIGNDAIGEITSRFEHRQARLYGGPVRFHVCGGK</sequence>
<dbReference type="InParanoid" id="A0A1B1YR09"/>
<evidence type="ECO:0000313" key="1">
    <source>
        <dbReference type="EMBL" id="ANX03189.1"/>
    </source>
</evidence>
<keyword evidence="2" id="KW-1185">Reference proteome</keyword>
<organism evidence="1 2">
    <name type="scientific">Immundisolibacter cernigliae</name>
    <dbReference type="NCBI Taxonomy" id="1810504"/>
    <lineage>
        <taxon>Bacteria</taxon>
        <taxon>Pseudomonadati</taxon>
        <taxon>Pseudomonadota</taxon>
        <taxon>Gammaproteobacteria</taxon>
        <taxon>Immundisolibacterales</taxon>
        <taxon>Immundisolibacteraceae</taxon>
        <taxon>Immundisolibacter</taxon>
    </lineage>
</organism>
<protein>
    <submittedName>
        <fullName evidence="1">Uncharacterized protein</fullName>
    </submittedName>
</protein>